<feature type="domain" description="Periplasmic copper-binding protein NosD beta helix" evidence="1">
    <location>
        <begin position="773"/>
        <end position="968"/>
    </location>
</feature>
<accession>A0A9E4ZG26</accession>
<dbReference type="Pfam" id="PF05048">
    <property type="entry name" value="NosD"/>
    <property type="match status" value="2"/>
</dbReference>
<protein>
    <recommendedName>
        <fullName evidence="1">Periplasmic copper-binding protein NosD beta helix domain-containing protein</fullName>
    </recommendedName>
</protein>
<dbReference type="PANTHER" id="PTHR11532:SF57">
    <property type="entry name" value="CARBOXYPEPTIDASE D, B"/>
    <property type="match status" value="1"/>
</dbReference>
<dbReference type="EMBL" id="JAGSOI010000033">
    <property type="protein sequence ID" value="MCM1987062.1"/>
    <property type="molecule type" value="Genomic_DNA"/>
</dbReference>
<dbReference type="AlphaFoldDB" id="A0A9E4ZG26"/>
<sequence>MRSMKIIGLLLIVSLLSITVLAAPALGADEITAIRSFDTSTIASGETVRVTVDITTSTLVDAPALEEDIPAGWTLTEVDSAGWTKNEDYSQWVGPMGGLPAGSAVTIVYDLTPASGDIGTYSVAGTVSGAYDVVSNPPLGTPTSSTVAGATDITVESSSINVYDGDSLPDVVAAALDGDTIYLHAGSYDCYDYTAGSYLDIHKSLSLIGDGPGEVSLYYVNENEISIDSDAFSFTLEGVTLSNMSIASRVNNETYINNCVLDTVDTAIRIYEDDGTAYVGNCVMPEVAVSGSAIVENCNISGKLMLSTSSTGIIRNNEFGYMSGSMEFAPGETVIIENNTITGLGTGGNARPCMLNSNLAGIIFRNNYITNGCVLIIPGNVEVTGNTFIGGAPAIYRENGATNTISGNTFDTCAEAIRFDGSSSLGGGRSNIYLNNFINVDVICTDIDVFVNSESDWQSPDMNYTYQGVLYNGPLGNYYDDYTAAHAGQGIGDTPVVHPDLGNDSYPLMGEWDATNGRIEFIVPATDEMAAVRSFDTNDVMAGDTVRVSVEITTGPDKTVEDLVLDEDILAGWTIAEVDSAGWVYNAAQNQWLGPINGLPTNSTVTIVYNLTSDAGAGTAIYHPVTGKLSGKVDIDQNSPLGTSIRSAVVGQTDISLTHDSVVHLYDGDDLAATLENSFTGDTIYLHAGNYYLQSDESRIYLDHGLSIIGDGADVVNIADKEIRFNEGDNFTIENVTMSRLSLYGDFHSDVVLRDCVFTNRFYVYRCTNLVVKDCVSTDYSYVKECTNVVIENNDLQSKGYLQTLTNATIKGNTFAGLQNSIDGENCTVQGNAFTDATSGYSKGLAIKGTGIEILDNTFAGVLRIKSPCEAYVNGNTFRGAPGLRLESEGVNVVITENTFDSCSPTIEFKNDISGYHIYLNNFIGNSDMVDKGVDPGNATFESPAMDYTFQGVTYNGPLGNYYDNYAGAYAGEGTGDTPVVHTGFGTDNYPLMGAWDAATNTIEFTPSFVPGDASVIEGQETEIQIMASVFPAGLSGYNLSVVIDDPTVAEIVDVEYPVWASIVENSSMPGTSIYLTALDGSSQIEAGAEDVVLATLTVSGKDLGLTGLTLSVEGLDDDSGTAIDTTLSTGALEVTMTPVRGKTVSPQDLNGDGRYEDLNGDGQFGFVDVEVFFSNKEWIGANMPVECSDFNGNGRTDFDDIVDLFELV</sequence>
<evidence type="ECO:0000313" key="3">
    <source>
        <dbReference type="Proteomes" id="UP001056766"/>
    </source>
</evidence>
<proteinExistence type="predicted"/>
<dbReference type="GO" id="GO:0006518">
    <property type="term" value="P:peptide metabolic process"/>
    <property type="evidence" value="ECO:0007669"/>
    <property type="project" value="TreeGrafter"/>
</dbReference>
<reference evidence="2" key="1">
    <citation type="journal article" date="2021" name="mSystems">
        <title>Bacteria and Archaea Synergistically Convert Glycine Betaine to Biogenic Methane in the Formosa Cold Seep of the South China Sea.</title>
        <authorList>
            <person name="Li L."/>
            <person name="Zhang W."/>
            <person name="Zhang S."/>
            <person name="Song L."/>
            <person name="Sun Q."/>
            <person name="Zhang H."/>
            <person name="Xiang H."/>
            <person name="Dong X."/>
        </authorList>
    </citation>
    <scope>NUCLEOTIDE SEQUENCE</scope>
    <source>
        <strain evidence="2">LLY</strain>
    </source>
</reference>
<dbReference type="GO" id="GO:0016485">
    <property type="term" value="P:protein processing"/>
    <property type="evidence" value="ECO:0007669"/>
    <property type="project" value="TreeGrafter"/>
</dbReference>
<dbReference type="InterPro" id="IPR006626">
    <property type="entry name" value="PbH1"/>
</dbReference>
<dbReference type="SMART" id="SM00710">
    <property type="entry name" value="PbH1"/>
    <property type="match status" value="8"/>
</dbReference>
<dbReference type="Proteomes" id="UP001056766">
    <property type="component" value="Unassembled WGS sequence"/>
</dbReference>
<keyword evidence="3" id="KW-1185">Reference proteome</keyword>
<organism evidence="2 3">
    <name type="scientific">Methanococcoides seepicolus</name>
    <dbReference type="NCBI Taxonomy" id="2828780"/>
    <lineage>
        <taxon>Archaea</taxon>
        <taxon>Methanobacteriati</taxon>
        <taxon>Methanobacteriota</taxon>
        <taxon>Stenosarchaea group</taxon>
        <taxon>Methanomicrobia</taxon>
        <taxon>Methanosarcinales</taxon>
        <taxon>Methanosarcinaceae</taxon>
        <taxon>Methanococcoides</taxon>
    </lineage>
</organism>
<feature type="domain" description="Periplasmic copper-binding protein NosD beta helix" evidence="1">
    <location>
        <begin position="302"/>
        <end position="483"/>
    </location>
</feature>
<dbReference type="GO" id="GO:0005615">
    <property type="term" value="C:extracellular space"/>
    <property type="evidence" value="ECO:0007669"/>
    <property type="project" value="TreeGrafter"/>
</dbReference>
<comment type="caution">
    <text evidence="2">The sequence shown here is derived from an EMBL/GenBank/DDBJ whole genome shotgun (WGS) entry which is preliminary data.</text>
</comment>
<dbReference type="GO" id="GO:0004181">
    <property type="term" value="F:metallocarboxypeptidase activity"/>
    <property type="evidence" value="ECO:0007669"/>
    <property type="project" value="TreeGrafter"/>
</dbReference>
<dbReference type="SUPFAM" id="SSF51126">
    <property type="entry name" value="Pectin lyase-like"/>
    <property type="match status" value="2"/>
</dbReference>
<dbReference type="InterPro" id="IPR007742">
    <property type="entry name" value="NosD_dom"/>
</dbReference>
<dbReference type="Gene3D" id="2.160.20.10">
    <property type="entry name" value="Single-stranded right-handed beta-helix, Pectin lyase-like"/>
    <property type="match status" value="2"/>
</dbReference>
<gene>
    <name evidence="2" type="ORF">KDK67_08695</name>
</gene>
<dbReference type="InterPro" id="IPR012334">
    <property type="entry name" value="Pectin_lyas_fold"/>
</dbReference>
<dbReference type="RefSeq" id="WP_250868408.1">
    <property type="nucleotide sequence ID" value="NZ_JAGSOI010000033.1"/>
</dbReference>
<dbReference type="PANTHER" id="PTHR11532">
    <property type="entry name" value="PROTEASE M14 CARBOXYPEPTIDASE"/>
    <property type="match status" value="1"/>
</dbReference>
<evidence type="ECO:0000259" key="1">
    <source>
        <dbReference type="Pfam" id="PF05048"/>
    </source>
</evidence>
<dbReference type="InterPro" id="IPR050753">
    <property type="entry name" value="Peptidase_M14_domain"/>
</dbReference>
<reference evidence="2" key="2">
    <citation type="submission" date="2021-04" db="EMBL/GenBank/DDBJ databases">
        <authorList>
            <person name="Dong X."/>
        </authorList>
    </citation>
    <scope>NUCLEOTIDE SEQUENCE</scope>
    <source>
        <strain evidence="2">LLY</strain>
    </source>
</reference>
<evidence type="ECO:0000313" key="2">
    <source>
        <dbReference type="EMBL" id="MCM1987062.1"/>
    </source>
</evidence>
<dbReference type="InterPro" id="IPR011050">
    <property type="entry name" value="Pectin_lyase_fold/virulence"/>
</dbReference>
<name>A0A9E4ZG26_9EURY</name>